<feature type="compositionally biased region" description="Polar residues" evidence="1">
    <location>
        <begin position="434"/>
        <end position="445"/>
    </location>
</feature>
<evidence type="ECO:0000313" key="2">
    <source>
        <dbReference type="EMBL" id="KAA8567714.1"/>
    </source>
</evidence>
<feature type="compositionally biased region" description="Polar residues" evidence="1">
    <location>
        <begin position="234"/>
        <end position="251"/>
    </location>
</feature>
<protein>
    <submittedName>
        <fullName evidence="2">Uncharacterized protein</fullName>
    </submittedName>
</protein>
<feature type="compositionally biased region" description="Polar residues" evidence="1">
    <location>
        <begin position="308"/>
        <end position="318"/>
    </location>
</feature>
<feature type="compositionally biased region" description="Polar residues" evidence="1">
    <location>
        <begin position="196"/>
        <end position="207"/>
    </location>
</feature>
<dbReference type="Proteomes" id="UP000322873">
    <property type="component" value="Unassembled WGS sequence"/>
</dbReference>
<accession>A0A5M9JEC5</accession>
<feature type="region of interest" description="Disordered" evidence="1">
    <location>
        <begin position="149"/>
        <end position="213"/>
    </location>
</feature>
<feature type="compositionally biased region" description="Low complexity" evidence="1">
    <location>
        <begin position="155"/>
        <end position="167"/>
    </location>
</feature>
<evidence type="ECO:0000256" key="1">
    <source>
        <dbReference type="SAM" id="MobiDB-lite"/>
    </source>
</evidence>
<gene>
    <name evidence="2" type="ORF">EYC84_008185</name>
</gene>
<sequence>MSSNGDIVPFFLRDRRIKAVEDKFHREPTANELRAIDALPLEPRKNLNDTSQNGQKIYDLLKAFEVDGVVEALEEAGALIWEQIFAAPDFSQRPGFQPHLSIATKFARTANAEVRHVASQKHKQLSPAEKVASTNVTSKAFAGSPQKSWMNMGISVSPSPRRGSSSSTDRDSYSDTSRFNSESSTPPIPFPLAQPGHQNRSHGSSYVDQVPRYPSDAYNRGVYTPWPLHPTSHESQYASPYSVQAPASSMSPVPERVDLAQDGTPKPTYNPSMVPYDPTRPFHLESFESNESSPETSTSTPQNPAREYTNSGPSTSGMNYRYYAPQDPRRLSSYTAPPAHPTRSTISVDDPPTRSFHPALSHQAQKLLLSRKIEEENELTRITASIHRSLASLPDNNAKQHVASKTNVHHNLSSTMDAAKALPDMPSIDRKTELTTSSSCVQQKPSPAAPMAPKQSGNNPFIIPGDMGFIPKAFHFELAS</sequence>
<comment type="caution">
    <text evidence="2">The sequence shown here is derived from an EMBL/GenBank/DDBJ whole genome shotgun (WGS) entry which is preliminary data.</text>
</comment>
<keyword evidence="3" id="KW-1185">Reference proteome</keyword>
<name>A0A5M9JEC5_MONFR</name>
<evidence type="ECO:0000313" key="3">
    <source>
        <dbReference type="Proteomes" id="UP000322873"/>
    </source>
</evidence>
<feature type="region of interest" description="Disordered" evidence="1">
    <location>
        <begin position="234"/>
        <end position="351"/>
    </location>
</feature>
<feature type="region of interest" description="Disordered" evidence="1">
    <location>
        <begin position="117"/>
        <end position="136"/>
    </location>
</feature>
<reference evidence="2 3" key="1">
    <citation type="submission" date="2019-06" db="EMBL/GenBank/DDBJ databases">
        <title>Genome Sequence of the Brown Rot Fungal Pathogen Monilinia fructicola.</title>
        <authorList>
            <person name="De Miccolis Angelini R.M."/>
            <person name="Landi L."/>
            <person name="Abate D."/>
            <person name="Pollastro S."/>
            <person name="Romanazzi G."/>
            <person name="Faretra F."/>
        </authorList>
    </citation>
    <scope>NUCLEOTIDE SEQUENCE [LARGE SCALE GENOMIC DNA]</scope>
    <source>
        <strain evidence="2 3">Mfrc123</strain>
    </source>
</reference>
<feature type="region of interest" description="Disordered" evidence="1">
    <location>
        <begin position="432"/>
        <end position="458"/>
    </location>
</feature>
<organism evidence="2 3">
    <name type="scientific">Monilinia fructicola</name>
    <name type="common">Brown rot fungus</name>
    <name type="synonym">Ciboria fructicola</name>
    <dbReference type="NCBI Taxonomy" id="38448"/>
    <lineage>
        <taxon>Eukaryota</taxon>
        <taxon>Fungi</taxon>
        <taxon>Dikarya</taxon>
        <taxon>Ascomycota</taxon>
        <taxon>Pezizomycotina</taxon>
        <taxon>Leotiomycetes</taxon>
        <taxon>Helotiales</taxon>
        <taxon>Sclerotiniaceae</taxon>
        <taxon>Monilinia</taxon>
    </lineage>
</organism>
<dbReference type="EMBL" id="VICG01000010">
    <property type="protein sequence ID" value="KAA8567714.1"/>
    <property type="molecule type" value="Genomic_DNA"/>
</dbReference>
<feature type="compositionally biased region" description="Low complexity" evidence="1">
    <location>
        <begin position="287"/>
        <end position="300"/>
    </location>
</feature>
<dbReference type="AlphaFoldDB" id="A0A5M9JEC5"/>
<dbReference type="VEuPathDB" id="FungiDB:MFRU_010g01550"/>
<proteinExistence type="predicted"/>